<evidence type="ECO:0000256" key="1">
    <source>
        <dbReference type="SAM" id="Phobius"/>
    </source>
</evidence>
<dbReference type="OrthoDB" id="2521581at2"/>
<dbReference type="Pfam" id="PF07786">
    <property type="entry name" value="HGSNAT_cat"/>
    <property type="match status" value="1"/>
</dbReference>
<feature type="domain" description="Heparan-alpha-glucosaminide N-acetyltransferase catalytic" evidence="2">
    <location>
        <begin position="11"/>
        <end position="239"/>
    </location>
</feature>
<name>A0A3N2DKA5_9GAMM</name>
<feature type="transmembrane region" description="Helical" evidence="1">
    <location>
        <begin position="83"/>
        <end position="106"/>
    </location>
</feature>
<keyword evidence="1" id="KW-1133">Transmembrane helix</keyword>
<feature type="transmembrane region" description="Helical" evidence="1">
    <location>
        <begin position="230"/>
        <end position="251"/>
    </location>
</feature>
<feature type="transmembrane region" description="Helical" evidence="1">
    <location>
        <begin position="126"/>
        <end position="147"/>
    </location>
</feature>
<dbReference type="InterPro" id="IPR012429">
    <property type="entry name" value="HGSNAT_cat"/>
</dbReference>
<evidence type="ECO:0000313" key="3">
    <source>
        <dbReference type="EMBL" id="ROS00241.1"/>
    </source>
</evidence>
<organism evidence="3 4">
    <name type="scientific">Sinobacterium caligoides</name>
    <dbReference type="NCBI Taxonomy" id="933926"/>
    <lineage>
        <taxon>Bacteria</taxon>
        <taxon>Pseudomonadati</taxon>
        <taxon>Pseudomonadota</taxon>
        <taxon>Gammaproteobacteria</taxon>
        <taxon>Cellvibrionales</taxon>
        <taxon>Spongiibacteraceae</taxon>
        <taxon>Sinobacterium</taxon>
    </lineage>
</organism>
<sequence length="368" mass="41360">MSGELAPRPPRLMAVDLGRGLAVFLMILVHTLWMYADQATQSASWLGHVIHFIGKGTPAFLLCMGISMLTSQQQSALATLRKGLLILCFGYLMNGLKFLVPIALGIMPENFIQAYGWAHPLNASQWRYLLLTGDILQMAGLSLILLAAVRQYLHNKYTVLVVALAILAISRELSGYTPQIAGLDYLAKLFFSNSFHVYFPLFPWMSFILFGMFIGMLIRDNNWNYCTIFNRLPVPALACICIGGSLCYWRFDYHFGNFFHLGPGGVIYLLGINFALMWLIHKVTESGVNNRAVDFLNFCSQRVTSMYVIQWTLICWGMSVIGFQSLSLMQTLAIMPVIVVLTVLVQQSKDYLVNSLQQLSSQKTSLKH</sequence>
<protein>
    <submittedName>
        <fullName evidence="3">Uncharacterized protein DUF1624</fullName>
    </submittedName>
</protein>
<proteinExistence type="predicted"/>
<gene>
    <name evidence="3" type="ORF">EDC56_2879</name>
</gene>
<dbReference type="AlphaFoldDB" id="A0A3N2DKA5"/>
<keyword evidence="4" id="KW-1185">Reference proteome</keyword>
<feature type="transmembrane region" description="Helical" evidence="1">
    <location>
        <begin position="12"/>
        <end position="36"/>
    </location>
</feature>
<evidence type="ECO:0000259" key="2">
    <source>
        <dbReference type="Pfam" id="PF07786"/>
    </source>
</evidence>
<feature type="transmembrane region" description="Helical" evidence="1">
    <location>
        <begin position="327"/>
        <end position="345"/>
    </location>
</feature>
<dbReference type="Proteomes" id="UP000275394">
    <property type="component" value="Unassembled WGS sequence"/>
</dbReference>
<comment type="caution">
    <text evidence="3">The sequence shown here is derived from an EMBL/GenBank/DDBJ whole genome shotgun (WGS) entry which is preliminary data.</text>
</comment>
<keyword evidence="1" id="KW-0472">Membrane</keyword>
<dbReference type="EMBL" id="RKHR01000005">
    <property type="protein sequence ID" value="ROS00241.1"/>
    <property type="molecule type" value="Genomic_DNA"/>
</dbReference>
<keyword evidence="1" id="KW-0812">Transmembrane</keyword>
<accession>A0A3N2DKA5</accession>
<feature type="transmembrane region" description="Helical" evidence="1">
    <location>
        <begin position="257"/>
        <end position="281"/>
    </location>
</feature>
<dbReference type="RefSeq" id="WP_123713215.1">
    <property type="nucleotide sequence ID" value="NZ_RKHR01000005.1"/>
</dbReference>
<feature type="transmembrane region" description="Helical" evidence="1">
    <location>
        <begin position="197"/>
        <end position="218"/>
    </location>
</feature>
<reference evidence="3 4" key="1">
    <citation type="submission" date="2018-11" db="EMBL/GenBank/DDBJ databases">
        <title>Genomic Encyclopedia of Type Strains, Phase IV (KMG-IV): sequencing the most valuable type-strain genomes for metagenomic binning, comparative biology and taxonomic classification.</title>
        <authorList>
            <person name="Goeker M."/>
        </authorList>
    </citation>
    <scope>NUCLEOTIDE SEQUENCE [LARGE SCALE GENOMIC DNA]</scope>
    <source>
        <strain evidence="3 4">DSM 100316</strain>
    </source>
</reference>
<feature type="transmembrane region" description="Helical" evidence="1">
    <location>
        <begin position="48"/>
        <end position="71"/>
    </location>
</feature>
<evidence type="ECO:0000313" key="4">
    <source>
        <dbReference type="Proteomes" id="UP000275394"/>
    </source>
</evidence>